<sequence>MGNLEKKVIVFIVEGASDKAALGTIIQEYFSSEKLEFVVIGGDITTDFSVSVENIVSKLNNLVQQTMEKYGYDPDDIIEIIHLADTDGAFVNSTFVKENKLATEILYFEDRMETDNVKSTISRNDRKKAALEKLFLTGHICDSLKAGGIKYRIYYNSCNLEHVLYGELKSYTDAEKIELADEFAEKYEDDLNGFINFITNPEFAALDSYKKTWMYIEKDNNSLKRHTNLGLIFRTK</sequence>
<proteinExistence type="predicted"/>
<reference evidence="2" key="1">
    <citation type="submission" date="2016-11" db="EMBL/GenBank/DDBJ databases">
        <authorList>
            <person name="Varghese N."/>
            <person name="Submissions S."/>
        </authorList>
    </citation>
    <scope>NUCLEOTIDE SEQUENCE [LARGE SCALE GENOMIC DNA]</scope>
    <source>
        <strain evidence="2">DSM 3071</strain>
    </source>
</reference>
<dbReference type="RefSeq" id="WP_073386445.1">
    <property type="nucleotide sequence ID" value="NZ_FQXK01000010.1"/>
</dbReference>
<evidence type="ECO:0000313" key="2">
    <source>
        <dbReference type="Proteomes" id="UP000184278"/>
    </source>
</evidence>
<dbReference type="Proteomes" id="UP000184278">
    <property type="component" value="Unassembled WGS sequence"/>
</dbReference>
<protein>
    <submittedName>
        <fullName evidence="1">Uncharacterized protein</fullName>
    </submittedName>
</protein>
<dbReference type="EMBL" id="FQXK01000010">
    <property type="protein sequence ID" value="SHI02793.1"/>
    <property type="molecule type" value="Genomic_DNA"/>
</dbReference>
<name>A0A1M5XU60_BUTFI</name>
<dbReference type="AlphaFoldDB" id="A0A1M5XU60"/>
<keyword evidence="2" id="KW-1185">Reference proteome</keyword>
<dbReference type="STRING" id="1121131.SAMN02745229_01299"/>
<dbReference type="GeneID" id="89511382"/>
<organism evidence="1 2">
    <name type="scientific">Butyrivibrio fibrisolvens DSM 3071</name>
    <dbReference type="NCBI Taxonomy" id="1121131"/>
    <lineage>
        <taxon>Bacteria</taxon>
        <taxon>Bacillati</taxon>
        <taxon>Bacillota</taxon>
        <taxon>Clostridia</taxon>
        <taxon>Lachnospirales</taxon>
        <taxon>Lachnospiraceae</taxon>
        <taxon>Butyrivibrio</taxon>
    </lineage>
</organism>
<evidence type="ECO:0000313" key="1">
    <source>
        <dbReference type="EMBL" id="SHI02793.1"/>
    </source>
</evidence>
<accession>A0A1M5XU60</accession>
<dbReference type="OrthoDB" id="2110614at2"/>
<gene>
    <name evidence="1" type="ORF">SAMN02745229_01299</name>
</gene>